<dbReference type="InterPro" id="IPR041055">
    <property type="entry name" value="Kinase-PolyVal"/>
</dbReference>
<evidence type="ECO:0000313" key="1">
    <source>
        <dbReference type="EMBL" id="GAA5483856.1"/>
    </source>
</evidence>
<organism evidence="1 2">
    <name type="scientific">Haloferula sargassicola</name>
    <dbReference type="NCBI Taxonomy" id="490096"/>
    <lineage>
        <taxon>Bacteria</taxon>
        <taxon>Pseudomonadati</taxon>
        <taxon>Verrucomicrobiota</taxon>
        <taxon>Verrucomicrobiia</taxon>
        <taxon>Verrucomicrobiales</taxon>
        <taxon>Verrucomicrobiaceae</taxon>
        <taxon>Haloferula</taxon>
    </lineage>
</organism>
<dbReference type="EMBL" id="BAABRI010000018">
    <property type="protein sequence ID" value="GAA5483856.1"/>
    <property type="molecule type" value="Genomic_DNA"/>
</dbReference>
<evidence type="ECO:0000313" key="2">
    <source>
        <dbReference type="Proteomes" id="UP001476282"/>
    </source>
</evidence>
<protein>
    <submittedName>
        <fullName evidence="1">Uncharacterized protein</fullName>
    </submittedName>
</protein>
<comment type="caution">
    <text evidence="1">The sequence shown here is derived from an EMBL/GenBank/DDBJ whole genome shotgun (WGS) entry which is preliminary data.</text>
</comment>
<accession>A0ABP9UU05</accession>
<dbReference type="Pfam" id="PF18762">
    <property type="entry name" value="Kinase-PolyVal"/>
    <property type="match status" value="1"/>
</dbReference>
<sequence>MDEAGFLGIWEGQGRRGGAEHQVYYDQECGRWFKRLYHGVNSGTLGDYLVRMRLHAALFPETAYRLEGFSINPKSKELAPVVSQPHVEVDTTRPLVTRAETDDLMAAVGFAPVQLIHNGIRDDGYFAYLHPVSGVLAHDLHDENVVRIPETAGLAVIDPYISLARAGTWAAIKLAEIGYPTPPDDSEAAAEKDEF</sequence>
<gene>
    <name evidence="1" type="ORF">Hsar01_03090</name>
</gene>
<reference evidence="1 2" key="1">
    <citation type="submission" date="2024-02" db="EMBL/GenBank/DDBJ databases">
        <title>Haloferula sargassicola NBRC 104335.</title>
        <authorList>
            <person name="Ichikawa N."/>
            <person name="Katano-Makiyama Y."/>
            <person name="Hidaka K."/>
        </authorList>
    </citation>
    <scope>NUCLEOTIDE SEQUENCE [LARGE SCALE GENOMIC DNA]</scope>
    <source>
        <strain evidence="1 2">NBRC 104335</strain>
    </source>
</reference>
<name>A0ABP9UU05_9BACT</name>
<dbReference type="Proteomes" id="UP001476282">
    <property type="component" value="Unassembled WGS sequence"/>
</dbReference>
<proteinExistence type="predicted"/>
<keyword evidence="2" id="KW-1185">Reference proteome</keyword>